<dbReference type="PANTHER" id="PTHR11206">
    <property type="entry name" value="MULTIDRUG RESISTANCE PROTEIN"/>
    <property type="match status" value="1"/>
</dbReference>
<feature type="transmembrane region" description="Helical" evidence="2">
    <location>
        <begin position="46"/>
        <end position="66"/>
    </location>
</feature>
<feature type="transmembrane region" description="Helical" evidence="2">
    <location>
        <begin position="239"/>
        <end position="260"/>
    </location>
</feature>
<name>A0A2G5BG39_COERN</name>
<protein>
    <submittedName>
        <fullName evidence="3">Mate-domain-containing protein</fullName>
    </submittedName>
</protein>
<dbReference type="InterPro" id="IPR002528">
    <property type="entry name" value="MATE_fam"/>
</dbReference>
<keyword evidence="2" id="KW-0472">Membrane</keyword>
<accession>A0A2G5BG39</accession>
<keyword evidence="4" id="KW-1185">Reference proteome</keyword>
<dbReference type="Pfam" id="PF01554">
    <property type="entry name" value="MatE"/>
    <property type="match status" value="2"/>
</dbReference>
<feature type="transmembrane region" description="Helical" evidence="2">
    <location>
        <begin position="153"/>
        <end position="175"/>
    </location>
</feature>
<evidence type="ECO:0000256" key="1">
    <source>
        <dbReference type="ARBA" id="ARBA00010199"/>
    </source>
</evidence>
<reference evidence="3 4" key="1">
    <citation type="journal article" date="2015" name="Genome Biol. Evol.">
        <title>Phylogenomic analyses indicate that early fungi evolved digesting cell walls of algal ancestors of land plants.</title>
        <authorList>
            <person name="Chang Y."/>
            <person name="Wang S."/>
            <person name="Sekimoto S."/>
            <person name="Aerts A.L."/>
            <person name="Choi C."/>
            <person name="Clum A."/>
            <person name="LaButti K.M."/>
            <person name="Lindquist E.A."/>
            <person name="Yee Ngan C."/>
            <person name="Ohm R.A."/>
            <person name="Salamov A.A."/>
            <person name="Grigoriev I.V."/>
            <person name="Spatafora J.W."/>
            <person name="Berbee M.L."/>
        </authorList>
    </citation>
    <scope>NUCLEOTIDE SEQUENCE [LARGE SCALE GENOMIC DNA]</scope>
    <source>
        <strain evidence="3 4">NRRL 1564</strain>
    </source>
</reference>
<dbReference type="GO" id="GO:0042910">
    <property type="term" value="F:xenobiotic transmembrane transporter activity"/>
    <property type="evidence" value="ECO:0007669"/>
    <property type="project" value="InterPro"/>
</dbReference>
<evidence type="ECO:0000313" key="4">
    <source>
        <dbReference type="Proteomes" id="UP000242474"/>
    </source>
</evidence>
<feature type="transmembrane region" description="Helical" evidence="2">
    <location>
        <begin position="272"/>
        <end position="291"/>
    </location>
</feature>
<dbReference type="OrthoDB" id="2126698at2759"/>
<dbReference type="EMBL" id="KZ303492">
    <property type="protein sequence ID" value="PIA17942.1"/>
    <property type="molecule type" value="Genomic_DNA"/>
</dbReference>
<dbReference type="AlphaFoldDB" id="A0A2G5BG39"/>
<proteinExistence type="inferred from homology"/>
<keyword evidence="2" id="KW-1133">Transmembrane helix</keyword>
<comment type="similarity">
    <text evidence="1">Belongs to the multi antimicrobial extrusion (MATE) (TC 2.A.66.1) family.</text>
</comment>
<feature type="transmembrane region" description="Helical" evidence="2">
    <location>
        <begin position="120"/>
        <end position="147"/>
    </location>
</feature>
<dbReference type="Proteomes" id="UP000242474">
    <property type="component" value="Unassembled WGS sequence"/>
</dbReference>
<keyword evidence="2" id="KW-0812">Transmembrane</keyword>
<organism evidence="3 4">
    <name type="scientific">Coemansia reversa (strain ATCC 12441 / NRRL 1564)</name>
    <dbReference type="NCBI Taxonomy" id="763665"/>
    <lineage>
        <taxon>Eukaryota</taxon>
        <taxon>Fungi</taxon>
        <taxon>Fungi incertae sedis</taxon>
        <taxon>Zoopagomycota</taxon>
        <taxon>Kickxellomycotina</taxon>
        <taxon>Kickxellomycetes</taxon>
        <taxon>Kickxellales</taxon>
        <taxon>Kickxellaceae</taxon>
        <taxon>Coemansia</taxon>
    </lineage>
</organism>
<dbReference type="GO" id="GO:0016020">
    <property type="term" value="C:membrane"/>
    <property type="evidence" value="ECO:0007669"/>
    <property type="project" value="InterPro"/>
</dbReference>
<evidence type="ECO:0000256" key="2">
    <source>
        <dbReference type="SAM" id="Phobius"/>
    </source>
</evidence>
<gene>
    <name evidence="3" type="ORF">COEREDRAFT_80246</name>
</gene>
<feature type="transmembrane region" description="Helical" evidence="2">
    <location>
        <begin position="195"/>
        <end position="217"/>
    </location>
</feature>
<feature type="transmembrane region" description="Helical" evidence="2">
    <location>
        <begin position="78"/>
        <end position="99"/>
    </location>
</feature>
<feature type="transmembrane region" description="Helical" evidence="2">
    <location>
        <begin position="16"/>
        <end position="34"/>
    </location>
</feature>
<evidence type="ECO:0000313" key="3">
    <source>
        <dbReference type="EMBL" id="PIA17942.1"/>
    </source>
</evidence>
<feature type="transmembrane region" description="Helical" evidence="2">
    <location>
        <begin position="297"/>
        <end position="320"/>
    </location>
</feature>
<sequence>MLMLGQDPYVAKLCSIYLRLNIIGVLPWGVFEAYRCYLQAQGIMRVGTIILMFAAPIHCINNLTLVHSKTFGLGFTGAPVANIITDTSLPIYTAIYMYLSRDTGTWGGWDKRALQNMSEYFRLAIPSVITVCAEWIGFELLAFGASYFGTNQLAGQAIILNTVVIVTRFSLGLGFGTSARIGNLIGAAMPRKARIAGNVSVSVSALIGILSLVFIAFCDNWWIPVYTSDPLVIYEIKKLKPVACLLLVSNGLNAIFCSILRGLGKQKISANTYLISFYACAVPISLYLAFYRHMEAVGLWLGLCIGVILSNIVQVIYIYMWIDWKDEVRLCLIRLHRSHGNTSHDESETSS</sequence>
<dbReference type="GO" id="GO:0015297">
    <property type="term" value="F:antiporter activity"/>
    <property type="evidence" value="ECO:0007669"/>
    <property type="project" value="InterPro"/>
</dbReference>